<dbReference type="GO" id="GO:0005829">
    <property type="term" value="C:cytosol"/>
    <property type="evidence" value="ECO:0007669"/>
    <property type="project" value="TreeGrafter"/>
</dbReference>
<feature type="binding site" evidence="2">
    <location>
        <position position="178"/>
    </location>
    <ligand>
        <name>Mg(2+)</name>
        <dbReference type="ChEBI" id="CHEBI:18420"/>
    </ligand>
</feature>
<dbReference type="SFLD" id="SFLDG01129">
    <property type="entry name" value="C1.5:_HAD__Beta-PGM__Phosphata"/>
    <property type="match status" value="1"/>
</dbReference>
<evidence type="ECO:0000256" key="2">
    <source>
        <dbReference type="HAMAP-Rule" id="MF_01375"/>
    </source>
</evidence>
<comment type="catalytic activity">
    <reaction evidence="2">
        <text>phosphonoacetaldehyde + H2O = acetaldehyde + phosphate + H(+)</text>
        <dbReference type="Rhea" id="RHEA:18905"/>
        <dbReference type="ChEBI" id="CHEBI:15343"/>
        <dbReference type="ChEBI" id="CHEBI:15377"/>
        <dbReference type="ChEBI" id="CHEBI:15378"/>
        <dbReference type="ChEBI" id="CHEBI:43474"/>
        <dbReference type="ChEBI" id="CHEBI:58383"/>
        <dbReference type="EC" id="3.11.1.1"/>
    </reaction>
</comment>
<keyword evidence="2" id="KW-0479">Metal-binding</keyword>
<feature type="binding site" evidence="2">
    <location>
        <position position="4"/>
    </location>
    <ligand>
        <name>Mg(2+)</name>
        <dbReference type="ChEBI" id="CHEBI:18420"/>
    </ligand>
</feature>
<dbReference type="Proteomes" id="UP000037660">
    <property type="component" value="Unassembled WGS sequence"/>
</dbReference>
<dbReference type="InterPro" id="IPR036412">
    <property type="entry name" value="HAD-like_sf"/>
</dbReference>
<sequence length="251" mass="26682">MVFDWAGTLVDFGSRAPVIAFLEAFDAAGLPITEAVARGPMGAHKRDHVREILQRPDVADRLPPALAALDPAERVERLYAAFTDRLLEVLPSHARPIDGVPQALAALRARGIAVASGSGYTRAMMDRLEPAARAAGLDPGPVICADELPQGRPAPWALFRLAERFGVYPMAEVLKVGDTPADIAEARQAGARCVALTACGNEVGLAPSDWQALAPAQQARHRARARERLAGAEAWLDSVAELPGWIDAHGA</sequence>
<dbReference type="AlphaFoldDB" id="A0A0K8P0V0"/>
<gene>
    <name evidence="2" type="primary">phnX</name>
    <name evidence="3" type="ORF">ISF6_1573</name>
</gene>
<keyword evidence="2" id="KW-0460">Magnesium</keyword>
<comment type="subunit">
    <text evidence="2">Homodimer.</text>
</comment>
<dbReference type="PANTHER" id="PTHR43434:SF19">
    <property type="entry name" value="PHOSPHONOACETALDEHYDE HYDROLASE"/>
    <property type="match status" value="1"/>
</dbReference>
<comment type="function">
    <text evidence="2">Involved in phosphonate degradation.</text>
</comment>
<dbReference type="EMBL" id="BBYR01000028">
    <property type="protein sequence ID" value="GAP35800.1"/>
    <property type="molecule type" value="Genomic_DNA"/>
</dbReference>
<accession>A0A0K8P0V0</accession>
<evidence type="ECO:0000313" key="4">
    <source>
        <dbReference type="Proteomes" id="UP000037660"/>
    </source>
</evidence>
<comment type="cofactor">
    <cofactor evidence="2">
        <name>Mg(2+)</name>
        <dbReference type="ChEBI" id="CHEBI:18420"/>
    </cofactor>
    <text evidence="2">Binds 1 Mg(2+) ion per subunit.</text>
</comment>
<dbReference type="InterPro" id="IPR023214">
    <property type="entry name" value="HAD_sf"/>
</dbReference>
<dbReference type="Gene3D" id="3.40.50.1000">
    <property type="entry name" value="HAD superfamily/HAD-like"/>
    <property type="match status" value="1"/>
</dbReference>
<dbReference type="EC" id="3.11.1.1" evidence="2"/>
<dbReference type="InterPro" id="IPR006439">
    <property type="entry name" value="HAD-SF_hydro_IA"/>
</dbReference>
<feature type="binding site" evidence="2">
    <location>
        <position position="6"/>
    </location>
    <ligand>
        <name>Mg(2+)</name>
        <dbReference type="ChEBI" id="CHEBI:18420"/>
    </ligand>
</feature>
<keyword evidence="1 2" id="KW-0704">Schiff base</keyword>
<dbReference type="NCBIfam" id="TIGR01422">
    <property type="entry name" value="phosphonatase"/>
    <property type="match status" value="1"/>
</dbReference>
<keyword evidence="4" id="KW-1185">Reference proteome</keyword>
<dbReference type="GO" id="GO:0050194">
    <property type="term" value="F:phosphonoacetaldehyde hydrolase activity"/>
    <property type="evidence" value="ECO:0007669"/>
    <property type="project" value="UniProtKB-UniRule"/>
</dbReference>
<name>A0A0K8P0V0_PISS1</name>
<proteinExistence type="inferred from homology"/>
<reference evidence="3 4" key="2">
    <citation type="journal article" date="2016" name="Science">
        <title>A bacterium that degrades and assimilates poly(ethylene terephthalate).</title>
        <authorList>
            <person name="Yoshida S."/>
            <person name="Hiraga K."/>
            <person name="Takehana T."/>
            <person name="Taniguchi I."/>
            <person name="Yamaji H."/>
            <person name="Maeda Y."/>
            <person name="Toyohara K."/>
            <person name="Miyamoto K."/>
            <person name="Kimura Y."/>
            <person name="Oda K."/>
        </authorList>
    </citation>
    <scope>NUCLEOTIDE SEQUENCE [LARGE SCALE GENOMIC DNA]</scope>
    <source>
        <strain evidence="4">NBRC 110686 / TISTR 2288 / 201-F6</strain>
    </source>
</reference>
<dbReference type="Pfam" id="PF00702">
    <property type="entry name" value="Hydrolase"/>
    <property type="match status" value="1"/>
</dbReference>
<dbReference type="InterPro" id="IPR006323">
    <property type="entry name" value="Phosphonoacetald_hydro"/>
</dbReference>
<dbReference type="GO" id="GO:0006281">
    <property type="term" value="P:DNA repair"/>
    <property type="evidence" value="ECO:0007669"/>
    <property type="project" value="TreeGrafter"/>
</dbReference>
<dbReference type="NCBIfam" id="TIGR01509">
    <property type="entry name" value="HAD-SF-IA-v3"/>
    <property type="match status" value="1"/>
</dbReference>
<dbReference type="GO" id="GO:0008967">
    <property type="term" value="F:phosphoglycolate phosphatase activity"/>
    <property type="evidence" value="ECO:0007669"/>
    <property type="project" value="TreeGrafter"/>
</dbReference>
<evidence type="ECO:0000313" key="3">
    <source>
        <dbReference type="EMBL" id="GAP35800.1"/>
    </source>
</evidence>
<protein>
    <recommendedName>
        <fullName evidence="2">Phosphonoacetaldehyde hydrolase</fullName>
        <shortName evidence="2">Phosphonatase</shortName>
        <ecNumber evidence="2">3.11.1.1</ecNumber>
    </recommendedName>
    <alternativeName>
        <fullName evidence="2">Phosphonoacetaldehyde phosphonohydrolase</fullName>
    </alternativeName>
</protein>
<keyword evidence="2 3" id="KW-0378">Hydrolase</keyword>
<dbReference type="HAMAP" id="MF_01375">
    <property type="entry name" value="PhnX"/>
    <property type="match status" value="1"/>
</dbReference>
<dbReference type="InterPro" id="IPR050155">
    <property type="entry name" value="HAD-like_hydrolase_sf"/>
</dbReference>
<comment type="similarity">
    <text evidence="2">Belongs to the HAD-like hydrolase superfamily. PhnX family.</text>
</comment>
<comment type="caution">
    <text evidence="3">The sequence shown here is derived from an EMBL/GenBank/DDBJ whole genome shotgun (WGS) entry which is preliminary data.</text>
</comment>
<dbReference type="GO" id="GO:0000287">
    <property type="term" value="F:magnesium ion binding"/>
    <property type="evidence" value="ECO:0007669"/>
    <property type="project" value="UniProtKB-UniRule"/>
</dbReference>
<dbReference type="SUPFAM" id="SSF56784">
    <property type="entry name" value="HAD-like"/>
    <property type="match status" value="1"/>
</dbReference>
<dbReference type="PANTHER" id="PTHR43434">
    <property type="entry name" value="PHOSPHOGLYCOLATE PHOSPHATASE"/>
    <property type="match status" value="1"/>
</dbReference>
<dbReference type="STRING" id="1547922.ISF6_1573"/>
<dbReference type="Gene3D" id="1.10.150.240">
    <property type="entry name" value="Putative phosphatase, domain 2"/>
    <property type="match status" value="1"/>
</dbReference>
<feature type="active site" description="Nucleophile" evidence="2">
    <location>
        <position position="4"/>
    </location>
</feature>
<dbReference type="GO" id="GO:0019700">
    <property type="term" value="P:organic phosphonate catabolic process"/>
    <property type="evidence" value="ECO:0007669"/>
    <property type="project" value="InterPro"/>
</dbReference>
<evidence type="ECO:0000256" key="1">
    <source>
        <dbReference type="ARBA" id="ARBA00023270"/>
    </source>
</evidence>
<dbReference type="InterPro" id="IPR023198">
    <property type="entry name" value="PGP-like_dom2"/>
</dbReference>
<feature type="active site" description="Schiff-base intermediate with substrate" evidence="2">
    <location>
        <position position="45"/>
    </location>
</feature>
<organism evidence="3 4">
    <name type="scientific">Piscinibacter sakaiensis</name>
    <name type="common">Ideonella sakaiensis</name>
    <dbReference type="NCBI Taxonomy" id="1547922"/>
    <lineage>
        <taxon>Bacteria</taxon>
        <taxon>Pseudomonadati</taxon>
        <taxon>Pseudomonadota</taxon>
        <taxon>Betaproteobacteria</taxon>
        <taxon>Burkholderiales</taxon>
        <taxon>Sphaerotilaceae</taxon>
        <taxon>Piscinibacter</taxon>
    </lineage>
</organism>
<dbReference type="SFLD" id="SFLDS00003">
    <property type="entry name" value="Haloacid_Dehalogenase"/>
    <property type="match status" value="1"/>
</dbReference>
<reference evidence="4" key="1">
    <citation type="submission" date="2015-07" db="EMBL/GenBank/DDBJ databases">
        <title>Discovery of a poly(ethylene terephthalate assimilation.</title>
        <authorList>
            <person name="Yoshida S."/>
            <person name="Hiraga K."/>
            <person name="Takehana T."/>
            <person name="Taniguchi I."/>
            <person name="Yamaji H."/>
            <person name="Maeda Y."/>
            <person name="Toyohara K."/>
            <person name="Miyamoto K."/>
            <person name="Kimura Y."/>
            <person name="Oda K."/>
        </authorList>
    </citation>
    <scope>NUCLEOTIDE SEQUENCE [LARGE SCALE GENOMIC DNA]</scope>
    <source>
        <strain evidence="4">NBRC 110686 / TISTR 2288 / 201-F6</strain>
    </source>
</reference>